<feature type="transmembrane region" description="Helical" evidence="6">
    <location>
        <begin position="26"/>
        <end position="49"/>
    </location>
</feature>
<dbReference type="EMBL" id="JAAEJV010000014">
    <property type="protein sequence ID" value="MBF5059209.1"/>
    <property type="molecule type" value="Genomic_DNA"/>
</dbReference>
<keyword evidence="4 6" id="KW-1133">Transmembrane helix</keyword>
<dbReference type="Gene3D" id="3.40.720.10">
    <property type="entry name" value="Alkaline Phosphatase, subunit A"/>
    <property type="match status" value="1"/>
</dbReference>
<feature type="transmembrane region" description="Helical" evidence="6">
    <location>
        <begin position="78"/>
        <end position="98"/>
    </location>
</feature>
<dbReference type="SUPFAM" id="SSF53649">
    <property type="entry name" value="Alkaline phosphatase-like"/>
    <property type="match status" value="1"/>
</dbReference>
<gene>
    <name evidence="8" type="ORF">NEPTK9_000717</name>
</gene>
<dbReference type="PANTHER" id="PTHR47371:SF3">
    <property type="entry name" value="PHOSPHOGLYCEROL TRANSFERASE I"/>
    <property type="match status" value="1"/>
</dbReference>
<dbReference type="SMART" id="SM00367">
    <property type="entry name" value="LRR_CC"/>
    <property type="match status" value="4"/>
</dbReference>
<dbReference type="PANTHER" id="PTHR47371">
    <property type="entry name" value="LIPOTEICHOIC ACID SYNTHASE"/>
    <property type="match status" value="1"/>
</dbReference>
<evidence type="ECO:0000313" key="9">
    <source>
        <dbReference type="Proteomes" id="UP001194714"/>
    </source>
</evidence>
<evidence type="ECO:0000313" key="8">
    <source>
        <dbReference type="EMBL" id="MBF5059209.1"/>
    </source>
</evidence>
<dbReference type="InterPro" id="IPR000917">
    <property type="entry name" value="Sulfatase_N"/>
</dbReference>
<evidence type="ECO:0000256" key="2">
    <source>
        <dbReference type="ARBA" id="ARBA00022475"/>
    </source>
</evidence>
<dbReference type="InterPro" id="IPR032675">
    <property type="entry name" value="LRR_dom_sf"/>
</dbReference>
<keyword evidence="3 6" id="KW-0812">Transmembrane</keyword>
<dbReference type="CDD" id="cd16015">
    <property type="entry name" value="LTA_synthase"/>
    <property type="match status" value="1"/>
</dbReference>
<dbReference type="Proteomes" id="UP001194714">
    <property type="component" value="Unassembled WGS sequence"/>
</dbReference>
<keyword evidence="2" id="KW-1003">Cell membrane</keyword>
<name>A0ABS0AYJ3_9BACT</name>
<evidence type="ECO:0000256" key="5">
    <source>
        <dbReference type="ARBA" id="ARBA00023136"/>
    </source>
</evidence>
<dbReference type="Gene3D" id="3.80.10.10">
    <property type="entry name" value="Ribonuclease Inhibitor"/>
    <property type="match status" value="2"/>
</dbReference>
<dbReference type="InterPro" id="IPR006553">
    <property type="entry name" value="Leu-rich_rpt_Cys-con_subtyp"/>
</dbReference>
<keyword evidence="9" id="KW-1185">Reference proteome</keyword>
<comment type="caution">
    <text evidence="8">The sequence shown here is derived from an EMBL/GenBank/DDBJ whole genome shotgun (WGS) entry which is preliminary data.</text>
</comment>
<reference evidence="8 9" key="1">
    <citation type="submission" date="2020-01" db="EMBL/GenBank/DDBJ databases">
        <title>Draft genome sequence of Cand. Neptunochlamydia vexilliferae K9.</title>
        <authorList>
            <person name="Schulz F."/>
            <person name="Koestlbacher S."/>
            <person name="Wascher F."/>
            <person name="Pizzetti I."/>
            <person name="Horn M."/>
        </authorList>
    </citation>
    <scope>NUCLEOTIDE SEQUENCE [LARGE SCALE GENOMIC DNA]</scope>
    <source>
        <strain evidence="8 9">K9</strain>
    </source>
</reference>
<dbReference type="Pfam" id="PF00884">
    <property type="entry name" value="Sulfatase"/>
    <property type="match status" value="1"/>
</dbReference>
<sequence>MLSLLFARLFIRRDFSILGILQELGAAMQLALVPWLAPALELLVLYDAYIDKKMGFRLGSGSFPLLFQLGEFKDSAKAIGIFRVLPLFLGVTALSLFFHPFTPWLLVLGLVPAQKESLILIWEKELFQKLFKPKKKNFLPFIKRELLSKNEISSAPSIDYPLLRYTAGFKGERTFNIRLEPGEKPHVIFLFFESLRAKDFREEVTPNLCALAKKSHVFSNFYSNSVLTFRAFYTALYGLPYSLGTKTGLELNLPTVGLPELFHERGYETNFFTGASWSLGGVDHFLKRRAVTRVIDKKDFSSEALGSSWGIEDGYLLNGVADHLERHQEVPQFYTLFTITSHHPWQVPKSYKGPNFEEVGGEYYPQYLQTLHYTDGCVGHFIGELKRRGVLKNTLLFIMGDHGMVVEDGAYEYNRGNRKENFHVPLLIYGEGKIETPQKSDVLASQCDLLPTVMDLFGWQGYQHGIGRSLLRKEREPRIFYHNPSYLEADLCTRKEDEVLEGKAPVLDAFREMIGGLYRGKRLAPPSFDKKDPPLALMFTAYDDQKIDDAILSKVSPEVTTFHLTNSYRVTDAGMETLLKRCPALIEINVSGCLLLTDKWLYALPQTLHELNVSGFDLETLDAPIKGLHTLNIQETPIKSLKKLPKLFPYLSCLYLSYTHLTAEGIREVIDALPLSKLDLVDCEGLTDEEAFTLFAPHPTLRFLKLTNCAQLTDHLFTQIEETSLRHLRLTSVPHLTNRGLEALLKLPLDVLRVSGCPNLTAESPAIVHKYADAFVDLSVHQYVMTAQKKMAGKKESV</sequence>
<feature type="domain" description="Sulfatase N-terminal" evidence="7">
    <location>
        <begin position="185"/>
        <end position="458"/>
    </location>
</feature>
<organism evidence="8 9">
    <name type="scientific">Candidatus Neptunichlamydia vexilliferae</name>
    <dbReference type="NCBI Taxonomy" id="1651774"/>
    <lineage>
        <taxon>Bacteria</taxon>
        <taxon>Pseudomonadati</taxon>
        <taxon>Chlamydiota</taxon>
        <taxon>Chlamydiia</taxon>
        <taxon>Parachlamydiales</taxon>
        <taxon>Simkaniaceae</taxon>
        <taxon>Candidatus Neptunichlamydia</taxon>
    </lineage>
</organism>
<accession>A0ABS0AYJ3</accession>
<keyword evidence="5 6" id="KW-0472">Membrane</keyword>
<evidence type="ECO:0000256" key="3">
    <source>
        <dbReference type="ARBA" id="ARBA00022692"/>
    </source>
</evidence>
<dbReference type="RefSeq" id="WP_194847514.1">
    <property type="nucleotide sequence ID" value="NZ_JAAEJV010000014.1"/>
</dbReference>
<evidence type="ECO:0000256" key="4">
    <source>
        <dbReference type="ARBA" id="ARBA00022989"/>
    </source>
</evidence>
<dbReference type="InterPro" id="IPR050448">
    <property type="entry name" value="OpgB/LTA_synthase_biosynth"/>
</dbReference>
<dbReference type="SUPFAM" id="SSF52047">
    <property type="entry name" value="RNI-like"/>
    <property type="match status" value="1"/>
</dbReference>
<comment type="subcellular location">
    <subcellularLocation>
        <location evidence="1">Cell membrane</location>
        <topology evidence="1">Multi-pass membrane protein</topology>
    </subcellularLocation>
</comment>
<dbReference type="InterPro" id="IPR017850">
    <property type="entry name" value="Alkaline_phosphatase_core_sf"/>
</dbReference>
<proteinExistence type="predicted"/>
<evidence type="ECO:0000256" key="6">
    <source>
        <dbReference type="SAM" id="Phobius"/>
    </source>
</evidence>
<evidence type="ECO:0000256" key="1">
    <source>
        <dbReference type="ARBA" id="ARBA00004651"/>
    </source>
</evidence>
<evidence type="ECO:0000259" key="7">
    <source>
        <dbReference type="Pfam" id="PF00884"/>
    </source>
</evidence>
<protein>
    <recommendedName>
        <fullName evidence="7">Sulfatase N-terminal domain-containing protein</fullName>
    </recommendedName>
</protein>